<evidence type="ECO:0000256" key="3">
    <source>
        <dbReference type="ARBA" id="ARBA00023163"/>
    </source>
</evidence>
<dbReference type="eggNOG" id="COG2207">
    <property type="taxonomic scope" value="Bacteria"/>
</dbReference>
<accession>A0P4C1</accession>
<keyword evidence="2" id="KW-0238">DNA-binding</keyword>
<evidence type="ECO:0000259" key="5">
    <source>
        <dbReference type="PROSITE" id="PS01124"/>
    </source>
</evidence>
<comment type="caution">
    <text evidence="6">The sequence shown here is derived from an EMBL/GenBank/DDBJ whole genome shotgun (WGS) entry which is preliminary data.</text>
</comment>
<sequence>MIAPSAYLGFDALTQNGASEWRKPLLVNGVPVVLAQVMIMSDLPVSADVFVLGFTSTYLFRVARLLPCNADDFVHVAPHALRILRSAVYATIFLLGMMVASDLLVVAASVLAGDAIVLRFLTGLSGVFTAFIFVVALVGAPMLLRSTRSSFASPERPTDNDRALLAKLDAIMNDQSIYTDSNLTLARVARRLSVPVRDVSAAINRVTGENFSRYINGFRIRHAQDALRATELPITEVMFDAGFVSKSSFNTEFRRITGQTPSQYRLGRAND</sequence>
<proteinExistence type="predicted"/>
<feature type="transmembrane region" description="Helical" evidence="4">
    <location>
        <begin position="87"/>
        <end position="110"/>
    </location>
</feature>
<keyword evidence="4" id="KW-0472">Membrane</keyword>
<dbReference type="InterPro" id="IPR020449">
    <property type="entry name" value="Tscrpt_reg_AraC-type_HTH"/>
</dbReference>
<keyword evidence="4" id="KW-1133">Transmembrane helix</keyword>
<keyword evidence="4" id="KW-0812">Transmembrane</keyword>
<evidence type="ECO:0000313" key="6">
    <source>
        <dbReference type="EMBL" id="EAV40124.1"/>
    </source>
</evidence>
<dbReference type="EMBL" id="AAUW01000043">
    <property type="protein sequence ID" value="EAV40124.1"/>
    <property type="molecule type" value="Genomic_DNA"/>
</dbReference>
<dbReference type="PRINTS" id="PR00032">
    <property type="entry name" value="HTHARAC"/>
</dbReference>
<dbReference type="PROSITE" id="PS01124">
    <property type="entry name" value="HTH_ARAC_FAMILY_2"/>
    <property type="match status" value="1"/>
</dbReference>
<gene>
    <name evidence="6" type="ORF">SIAM614_28796</name>
</gene>
<dbReference type="AlphaFoldDB" id="A0P4C1"/>
<evidence type="ECO:0000256" key="1">
    <source>
        <dbReference type="ARBA" id="ARBA00023015"/>
    </source>
</evidence>
<evidence type="ECO:0000256" key="4">
    <source>
        <dbReference type="SAM" id="Phobius"/>
    </source>
</evidence>
<dbReference type="GO" id="GO:0043565">
    <property type="term" value="F:sequence-specific DNA binding"/>
    <property type="evidence" value="ECO:0007669"/>
    <property type="project" value="InterPro"/>
</dbReference>
<dbReference type="InterPro" id="IPR009057">
    <property type="entry name" value="Homeodomain-like_sf"/>
</dbReference>
<feature type="domain" description="HTH araC/xylS-type" evidence="5">
    <location>
        <begin position="162"/>
        <end position="267"/>
    </location>
</feature>
<dbReference type="SMART" id="SM00342">
    <property type="entry name" value="HTH_ARAC"/>
    <property type="match status" value="1"/>
</dbReference>
<dbReference type="SUPFAM" id="SSF46689">
    <property type="entry name" value="Homeodomain-like"/>
    <property type="match status" value="1"/>
</dbReference>
<dbReference type="Proteomes" id="UP000004848">
    <property type="component" value="Unassembled WGS sequence"/>
</dbReference>
<dbReference type="PANTHER" id="PTHR43280">
    <property type="entry name" value="ARAC-FAMILY TRANSCRIPTIONAL REGULATOR"/>
    <property type="match status" value="1"/>
</dbReference>
<name>A0P4C1_ROSAI</name>
<organism evidence="6 7">
    <name type="scientific">Roseibium aggregatum (strain ATCC 25650 / DSM 13394 / JCM 20685 / NBRC 16684 / NCIMB 2208 / IAM 12614 / B1)</name>
    <name type="common">Stappia aggregata</name>
    <dbReference type="NCBI Taxonomy" id="384765"/>
    <lineage>
        <taxon>Bacteria</taxon>
        <taxon>Pseudomonadati</taxon>
        <taxon>Pseudomonadota</taxon>
        <taxon>Alphaproteobacteria</taxon>
        <taxon>Hyphomicrobiales</taxon>
        <taxon>Stappiaceae</taxon>
        <taxon>Roseibium</taxon>
    </lineage>
</organism>
<keyword evidence="3" id="KW-0804">Transcription</keyword>
<dbReference type="Gene3D" id="1.10.10.60">
    <property type="entry name" value="Homeodomain-like"/>
    <property type="match status" value="1"/>
</dbReference>
<keyword evidence="1" id="KW-0805">Transcription regulation</keyword>
<dbReference type="Pfam" id="PF12833">
    <property type="entry name" value="HTH_18"/>
    <property type="match status" value="1"/>
</dbReference>
<dbReference type="PANTHER" id="PTHR43280:SF29">
    <property type="entry name" value="ARAC-FAMILY TRANSCRIPTIONAL REGULATOR"/>
    <property type="match status" value="1"/>
</dbReference>
<evidence type="ECO:0000256" key="2">
    <source>
        <dbReference type="ARBA" id="ARBA00023125"/>
    </source>
</evidence>
<evidence type="ECO:0000313" key="7">
    <source>
        <dbReference type="Proteomes" id="UP000004848"/>
    </source>
</evidence>
<dbReference type="InterPro" id="IPR018060">
    <property type="entry name" value="HTH_AraC"/>
</dbReference>
<protein>
    <submittedName>
        <fullName evidence="6">Transcriptional regulator, AraC family protein</fullName>
    </submittedName>
</protein>
<feature type="transmembrane region" description="Helical" evidence="4">
    <location>
        <begin position="116"/>
        <end position="144"/>
    </location>
</feature>
<reference evidence="6 7" key="1">
    <citation type="submission" date="2006-05" db="EMBL/GenBank/DDBJ databases">
        <authorList>
            <person name="King G."/>
            <person name="Ferriera S."/>
            <person name="Johnson J."/>
            <person name="Kravitz S."/>
            <person name="Beeson K."/>
            <person name="Sutton G."/>
            <person name="Rogers Y.-H."/>
            <person name="Friedman R."/>
            <person name="Frazier M."/>
            <person name="Venter J.C."/>
        </authorList>
    </citation>
    <scope>NUCLEOTIDE SEQUENCE [LARGE SCALE GENOMIC DNA]</scope>
    <source>
        <strain evidence="7">ATCC 25650 / DSM 13394 / JCM 20685 / NBRC 16684 / NCIMB 2208 / IAM 12614 / B1</strain>
    </source>
</reference>
<dbReference type="GO" id="GO:0003700">
    <property type="term" value="F:DNA-binding transcription factor activity"/>
    <property type="evidence" value="ECO:0007669"/>
    <property type="project" value="InterPro"/>
</dbReference>